<dbReference type="AlphaFoldDB" id="A0A8C6PEL4"/>
<dbReference type="InterPro" id="IPR046350">
    <property type="entry name" value="Cystatin_sf"/>
</dbReference>
<reference evidence="7" key="2">
    <citation type="submission" date="2020-03" db="EMBL/GenBank/DDBJ databases">
        <title>Intra-Species Differences in Population Size shape Life History and Genome Evolution.</title>
        <authorList>
            <person name="Willemsen D."/>
            <person name="Cui R."/>
            <person name="Valenzano D.R."/>
        </authorList>
    </citation>
    <scope>NUCLEOTIDE SEQUENCE</scope>
    <source>
        <strain evidence="7">GRZ</strain>
        <tissue evidence="7">Whole</tissue>
    </source>
</reference>
<reference evidence="8" key="3">
    <citation type="submission" date="2025-05" db="UniProtKB">
        <authorList>
            <consortium name="Ensembl"/>
        </authorList>
    </citation>
    <scope>IDENTIFICATION</scope>
</reference>
<dbReference type="FunFam" id="3.10.450.10:FF:000007">
    <property type="entry name" value="latexin"/>
    <property type="match status" value="1"/>
</dbReference>
<dbReference type="PANTHER" id="PTHR28591:SF1">
    <property type="entry name" value="LATEXIN"/>
    <property type="match status" value="1"/>
</dbReference>
<reference evidence="8" key="1">
    <citation type="submission" date="2014-08" db="EMBL/GenBank/DDBJ databases">
        <authorList>
            <person name="Senf B."/>
            <person name="Petzold A."/>
            <person name="Downie B.R."/>
            <person name="Koch P."/>
            <person name="Platzer M."/>
        </authorList>
    </citation>
    <scope>NUCLEOTIDE SEQUENCE [LARGE SCALE GENOMIC DNA]</scope>
    <source>
        <strain evidence="8">GRZ</strain>
    </source>
</reference>
<sequence>MGLRSFVVLAVLICAGGRLTAKMGLDSSARGETTEGLDTLAVEEAMGVMAGRELNPSFYEAQRAAHVVPIYLNTRYGSPYKVFQLESVHKATVEDVGDTGRRYHLELSVKEFISDTTEKFTAEVFFPLGEKQLPPKVQVPSLEKLTKINTKAEEDTLYQKYKTKTPLLSSDHLPDNFGNMDPDMKPFWYLCIVASSFIMLKESTENTFYNMAQVASLTQMPTENDQLKFDSTVLLHDMVSQEIPRWKLLFTWSPAEGVKALQMEQQPRCENC</sequence>
<dbReference type="InterPro" id="IPR009684">
    <property type="entry name" value="Latexin"/>
</dbReference>
<feature type="chain" id="PRO_5044681569" evidence="5">
    <location>
        <begin position="22"/>
        <end position="272"/>
    </location>
</feature>
<dbReference type="Proteomes" id="UP000694548">
    <property type="component" value="Chromosome sgr06"/>
</dbReference>
<dbReference type="KEGG" id="nfu:107380260"/>
<comment type="similarity">
    <text evidence="1 4">Belongs to the protease inhibitor I47 (latexin) family.</text>
</comment>
<dbReference type="Gene3D" id="3.10.450.10">
    <property type="match status" value="2"/>
</dbReference>
<dbReference type="Proteomes" id="UP000822369">
    <property type="component" value="Chromosome 7"/>
</dbReference>
<proteinExistence type="inferred from homology"/>
<keyword evidence="5" id="KW-0732">Signal</keyword>
<feature type="domain" description="Cystatin LXN-type" evidence="6">
    <location>
        <begin position="169"/>
        <end position="272"/>
    </location>
</feature>
<accession>A0A8C6PEL4</accession>
<protein>
    <submittedName>
        <fullName evidence="8">Latexin</fullName>
    </submittedName>
    <submittedName>
        <fullName evidence="7">Transcript variant X1</fullName>
    </submittedName>
</protein>
<feature type="signal peptide" evidence="5">
    <location>
        <begin position="1"/>
        <end position="21"/>
    </location>
</feature>
<evidence type="ECO:0000256" key="3">
    <source>
        <dbReference type="ARBA" id="ARBA00022737"/>
    </source>
</evidence>
<keyword evidence="3" id="KW-0677">Repeat</keyword>
<name>A0A8C6PEL4_NOTFU</name>
<keyword evidence="9" id="KW-1185">Reference proteome</keyword>
<dbReference type="PROSITE" id="PS52033">
    <property type="entry name" value="CYSTATIN_LXN"/>
    <property type="match status" value="2"/>
</dbReference>
<feature type="domain" description="Cystatin LXN-type" evidence="6">
    <location>
        <begin position="50"/>
        <end position="149"/>
    </location>
</feature>
<evidence type="ECO:0000313" key="8">
    <source>
        <dbReference type="Ensembl" id="ENSNFUP00015042239.1"/>
    </source>
</evidence>
<evidence type="ECO:0000256" key="1">
    <source>
        <dbReference type="ARBA" id="ARBA00010083"/>
    </source>
</evidence>
<evidence type="ECO:0000256" key="5">
    <source>
        <dbReference type="SAM" id="SignalP"/>
    </source>
</evidence>
<dbReference type="GeneTree" id="ENSGT00530000063813"/>
<dbReference type="GO" id="GO:0005615">
    <property type="term" value="C:extracellular space"/>
    <property type="evidence" value="ECO:0007669"/>
    <property type="project" value="TreeGrafter"/>
</dbReference>
<dbReference type="RefSeq" id="XP_015806903.1">
    <property type="nucleotide sequence ID" value="XM_015951417.3"/>
</dbReference>
<dbReference type="CTD" id="56925"/>
<evidence type="ECO:0000256" key="4">
    <source>
        <dbReference type="PROSITE-ProRule" id="PRU01377"/>
    </source>
</evidence>
<dbReference type="GO" id="GO:0008191">
    <property type="term" value="F:metalloendopeptidase inhibitor activity"/>
    <property type="evidence" value="ECO:0007669"/>
    <property type="project" value="UniProtKB-UniRule"/>
</dbReference>
<dbReference type="SUPFAM" id="SSF54403">
    <property type="entry name" value="Cystatin/monellin"/>
    <property type="match status" value="2"/>
</dbReference>
<organism evidence="8 9">
    <name type="scientific">Nothobranchius furzeri</name>
    <name type="common">Turquoise killifish</name>
    <dbReference type="NCBI Taxonomy" id="105023"/>
    <lineage>
        <taxon>Eukaryota</taxon>
        <taxon>Metazoa</taxon>
        <taxon>Chordata</taxon>
        <taxon>Craniata</taxon>
        <taxon>Vertebrata</taxon>
        <taxon>Euteleostomi</taxon>
        <taxon>Actinopterygii</taxon>
        <taxon>Neopterygii</taxon>
        <taxon>Teleostei</taxon>
        <taxon>Neoteleostei</taxon>
        <taxon>Acanthomorphata</taxon>
        <taxon>Ovalentaria</taxon>
        <taxon>Atherinomorphae</taxon>
        <taxon>Cyprinodontiformes</taxon>
        <taxon>Nothobranchiidae</taxon>
        <taxon>Nothobranchius</taxon>
    </lineage>
</organism>
<dbReference type="GeneID" id="107380260"/>
<keyword evidence="2 4" id="KW-0646">Protease inhibitor</keyword>
<dbReference type="Ensembl" id="ENSNFUT00015044100.1">
    <property type="protein sequence ID" value="ENSNFUP00015042239.1"/>
    <property type="gene ID" value="ENSNFUG00015020255.1"/>
</dbReference>
<evidence type="ECO:0000313" key="9">
    <source>
        <dbReference type="Proteomes" id="UP000694548"/>
    </source>
</evidence>
<dbReference type="OrthoDB" id="8898327at2759"/>
<gene>
    <name evidence="7 8" type="primary">lxn</name>
    <name evidence="7" type="ORF">G4P62_006384</name>
</gene>
<dbReference type="PANTHER" id="PTHR28591">
    <property type="entry name" value="LATEXIN"/>
    <property type="match status" value="1"/>
</dbReference>
<dbReference type="Pfam" id="PF06907">
    <property type="entry name" value="LXN"/>
    <property type="match status" value="1"/>
</dbReference>
<evidence type="ECO:0000313" key="7">
    <source>
        <dbReference type="EMBL" id="KAF7218851.1"/>
    </source>
</evidence>
<evidence type="ECO:0000256" key="2">
    <source>
        <dbReference type="ARBA" id="ARBA00022690"/>
    </source>
</evidence>
<dbReference type="EMBL" id="JAAVVJ010000007">
    <property type="protein sequence ID" value="KAF7218851.1"/>
    <property type="molecule type" value="Genomic_DNA"/>
</dbReference>
<dbReference type="InterPro" id="IPR049897">
    <property type="entry name" value="CYSTATIN_LXN"/>
</dbReference>
<evidence type="ECO:0000259" key="6">
    <source>
        <dbReference type="PROSITE" id="PS52033"/>
    </source>
</evidence>
<dbReference type="RefSeq" id="XP_015806904.1">
    <property type="nucleotide sequence ID" value="XM_015951418.3"/>
</dbReference>